<feature type="region of interest" description="Disordered" evidence="4">
    <location>
        <begin position="315"/>
        <end position="356"/>
    </location>
</feature>
<evidence type="ECO:0000256" key="3">
    <source>
        <dbReference type="RuleBase" id="RU362026"/>
    </source>
</evidence>
<dbReference type="InterPro" id="IPR029063">
    <property type="entry name" value="SAM-dependent_MTases_sf"/>
</dbReference>
<keyword evidence="7" id="KW-1185">Reference proteome</keyword>
<dbReference type="EC" id="2.1.1.-" evidence="3"/>
<evidence type="ECO:0000313" key="7">
    <source>
        <dbReference type="Proteomes" id="UP000809587"/>
    </source>
</evidence>
<dbReference type="InterPro" id="IPR001091">
    <property type="entry name" value="RM_Methyltransferase"/>
</dbReference>
<evidence type="ECO:0000256" key="4">
    <source>
        <dbReference type="SAM" id="MobiDB-lite"/>
    </source>
</evidence>
<evidence type="ECO:0000259" key="5">
    <source>
        <dbReference type="Pfam" id="PF01555"/>
    </source>
</evidence>
<proteinExistence type="inferred from homology"/>
<keyword evidence="1" id="KW-0489">Methyltransferase</keyword>
<feature type="compositionally biased region" description="Polar residues" evidence="4">
    <location>
        <begin position="421"/>
        <end position="437"/>
    </location>
</feature>
<accession>A0ABS2JK14</accession>
<dbReference type="Proteomes" id="UP000809587">
    <property type="component" value="Unassembled WGS sequence"/>
</dbReference>
<comment type="caution">
    <text evidence="6">The sequence shown here is derived from an EMBL/GenBank/DDBJ whole genome shotgun (WGS) entry which is preliminary data.</text>
</comment>
<sequence length="437" mass="46833">MPEPYPSQRAAGLHSSTPPYPDGPDLAALLAEGYLGTVWLTGQHPSRDLRRGRYTPESLTHPGKMLPTIARYAIRTYTNPGDLVLDPMAGIGTTVIEAMHLGRHGVGIEYEAEWVTKAAGNIHHALKAGARGRGEIYHGDSTALPALLPASLHGQVSLVITSPPYGPSTHGHVRTPGPRRGQVRKINHRYGSSDNLAYRTPGQLADGFTAILTGCRQLLRPGGHVIVTARPYRRHGELIDIPGMVAAAGINAGLELVEECIALICGVRNGRIIPRASFFQQKNIRDAIATGDPQWLLQHEDVVVLRAPLLPHAGSRVQPGSPVVGLKGPGDDDHPHRSPSPLRPTSAGSIDGLDTFGQERMDRRPHLAHPAVVPHHGSAVDPRSQPGWDPEWKSGSCTTIPQPAPVPVPSDAAGYRRRASRATSGQQPDPANTMGRQ</sequence>
<feature type="domain" description="DNA methylase N-4/N-6" evidence="5">
    <location>
        <begin position="35"/>
        <end position="117"/>
    </location>
</feature>
<evidence type="ECO:0000256" key="1">
    <source>
        <dbReference type="ARBA" id="ARBA00022603"/>
    </source>
</evidence>
<dbReference type="PRINTS" id="PR00508">
    <property type="entry name" value="S21N4MTFRASE"/>
</dbReference>
<keyword evidence="2" id="KW-0808">Transferase</keyword>
<gene>
    <name evidence="6" type="ORF">JQN84_30305</name>
</gene>
<evidence type="ECO:0000256" key="2">
    <source>
        <dbReference type="ARBA" id="ARBA00022679"/>
    </source>
</evidence>
<protein>
    <recommendedName>
        <fullName evidence="3">Methyltransferase</fullName>
        <ecNumber evidence="3">2.1.1.-</ecNumber>
    </recommendedName>
</protein>
<dbReference type="SUPFAM" id="SSF53335">
    <property type="entry name" value="S-adenosyl-L-methionine-dependent methyltransferases"/>
    <property type="match status" value="1"/>
</dbReference>
<reference evidence="6 7" key="1">
    <citation type="submission" date="2021-02" db="EMBL/GenBank/DDBJ databases">
        <authorList>
            <person name="Lee D.-H."/>
        </authorList>
    </citation>
    <scope>NUCLEOTIDE SEQUENCE [LARGE SCALE GENOMIC DNA]</scope>
    <source>
        <strain evidence="6 7">MMS20-R2-29</strain>
    </source>
</reference>
<name>A0ABS2JK14_9ACTN</name>
<dbReference type="Pfam" id="PF01555">
    <property type="entry name" value="N6_N4_Mtase"/>
    <property type="match status" value="1"/>
</dbReference>
<evidence type="ECO:0000313" key="6">
    <source>
        <dbReference type="EMBL" id="MBM7086825.1"/>
    </source>
</evidence>
<dbReference type="Gene3D" id="3.40.50.150">
    <property type="entry name" value="Vaccinia Virus protein VP39"/>
    <property type="match status" value="2"/>
</dbReference>
<feature type="region of interest" description="Disordered" evidence="4">
    <location>
        <begin position="370"/>
        <end position="437"/>
    </location>
</feature>
<comment type="similarity">
    <text evidence="3">Belongs to the N(4)/N(6)-methyltransferase family.</text>
</comment>
<dbReference type="RefSeq" id="WP_204962010.1">
    <property type="nucleotide sequence ID" value="NZ_JAFEUO010000014.1"/>
</dbReference>
<dbReference type="InterPro" id="IPR002941">
    <property type="entry name" value="DNA_methylase_N4/N6"/>
</dbReference>
<dbReference type="EMBL" id="JAFEUO010000014">
    <property type="protein sequence ID" value="MBM7086825.1"/>
    <property type="molecule type" value="Genomic_DNA"/>
</dbReference>
<organism evidence="6 7">
    <name type="scientific">Micromonospora humidisoli</name>
    <dbReference type="NCBI Taxonomy" id="2807622"/>
    <lineage>
        <taxon>Bacteria</taxon>
        <taxon>Bacillati</taxon>
        <taxon>Actinomycetota</taxon>
        <taxon>Actinomycetes</taxon>
        <taxon>Micromonosporales</taxon>
        <taxon>Micromonosporaceae</taxon>
        <taxon>Micromonospora</taxon>
    </lineage>
</organism>